<keyword evidence="2" id="KW-1185">Reference proteome</keyword>
<evidence type="ECO:0000313" key="2">
    <source>
        <dbReference type="Proteomes" id="UP000499080"/>
    </source>
</evidence>
<name>A0A4Y2HDL5_ARAVE</name>
<proteinExistence type="predicted"/>
<accession>A0A4Y2HDL5</accession>
<dbReference type="AlphaFoldDB" id="A0A4Y2HDL5"/>
<comment type="caution">
    <text evidence="1">The sequence shown here is derived from an EMBL/GenBank/DDBJ whole genome shotgun (WGS) entry which is preliminary data.</text>
</comment>
<sequence length="130" mass="14222">MTSTYVIKGRLPPINLHFREKSKEFFSTVHSPMGENLQIVPQPTTTGQIQWRSDQGVRGIDASGASLRGRRGDETLLSSASRRHVTMTMAPNALGIAKVRGSAKLGSRETANLRESSILHLARLNGTQLL</sequence>
<dbReference type="EMBL" id="BGPR01001864">
    <property type="protein sequence ID" value="GBM63361.1"/>
    <property type="molecule type" value="Genomic_DNA"/>
</dbReference>
<protein>
    <submittedName>
        <fullName evidence="1">Uncharacterized protein</fullName>
    </submittedName>
</protein>
<evidence type="ECO:0000313" key="1">
    <source>
        <dbReference type="EMBL" id="GBM63361.1"/>
    </source>
</evidence>
<organism evidence="1 2">
    <name type="scientific">Araneus ventricosus</name>
    <name type="common">Orbweaver spider</name>
    <name type="synonym">Epeira ventricosa</name>
    <dbReference type="NCBI Taxonomy" id="182803"/>
    <lineage>
        <taxon>Eukaryota</taxon>
        <taxon>Metazoa</taxon>
        <taxon>Ecdysozoa</taxon>
        <taxon>Arthropoda</taxon>
        <taxon>Chelicerata</taxon>
        <taxon>Arachnida</taxon>
        <taxon>Araneae</taxon>
        <taxon>Araneomorphae</taxon>
        <taxon>Entelegynae</taxon>
        <taxon>Araneoidea</taxon>
        <taxon>Araneidae</taxon>
        <taxon>Araneus</taxon>
    </lineage>
</organism>
<reference evidence="1 2" key="1">
    <citation type="journal article" date="2019" name="Sci. Rep.">
        <title>Orb-weaving spider Araneus ventricosus genome elucidates the spidroin gene catalogue.</title>
        <authorList>
            <person name="Kono N."/>
            <person name="Nakamura H."/>
            <person name="Ohtoshi R."/>
            <person name="Moran D.A.P."/>
            <person name="Shinohara A."/>
            <person name="Yoshida Y."/>
            <person name="Fujiwara M."/>
            <person name="Mori M."/>
            <person name="Tomita M."/>
            <person name="Arakawa K."/>
        </authorList>
    </citation>
    <scope>NUCLEOTIDE SEQUENCE [LARGE SCALE GENOMIC DNA]</scope>
</reference>
<dbReference type="Proteomes" id="UP000499080">
    <property type="component" value="Unassembled WGS sequence"/>
</dbReference>
<gene>
    <name evidence="1" type="ORF">AVEN_185469_1</name>
</gene>